<proteinExistence type="inferred from homology"/>
<evidence type="ECO:0008006" key="11">
    <source>
        <dbReference type="Google" id="ProtNLM"/>
    </source>
</evidence>
<dbReference type="Proteomes" id="UP000007431">
    <property type="component" value="Unassembled WGS sequence"/>
</dbReference>
<reference evidence="9 10" key="1">
    <citation type="journal article" date="2010" name="Nat. Biotechnol.">
        <title>Genome sequence of the model mushroom Schizophyllum commune.</title>
        <authorList>
            <person name="Ohm R.A."/>
            <person name="de Jong J.F."/>
            <person name="Lugones L.G."/>
            <person name="Aerts A."/>
            <person name="Kothe E."/>
            <person name="Stajich J.E."/>
            <person name="de Vries R.P."/>
            <person name="Record E."/>
            <person name="Levasseur A."/>
            <person name="Baker S.E."/>
            <person name="Bartholomew K.A."/>
            <person name="Coutinho P.M."/>
            <person name="Erdmann S."/>
            <person name="Fowler T.J."/>
            <person name="Gathman A.C."/>
            <person name="Lombard V."/>
            <person name="Henrissat B."/>
            <person name="Knabe N."/>
            <person name="Kuees U."/>
            <person name="Lilly W.W."/>
            <person name="Lindquist E."/>
            <person name="Lucas S."/>
            <person name="Magnuson J.K."/>
            <person name="Piumi F."/>
            <person name="Raudaskoski M."/>
            <person name="Salamov A."/>
            <person name="Schmutz J."/>
            <person name="Schwarze F.W.M.R."/>
            <person name="vanKuyk P.A."/>
            <person name="Horton J.S."/>
            <person name="Grigoriev I.V."/>
            <person name="Woesten H.A.B."/>
        </authorList>
    </citation>
    <scope>NUCLEOTIDE SEQUENCE [LARGE SCALE GENOMIC DNA]</scope>
    <source>
        <strain evidence="10">H4-8 / FGSC 9210</strain>
    </source>
</reference>
<dbReference type="GO" id="GO:0020037">
    <property type="term" value="F:heme binding"/>
    <property type="evidence" value="ECO:0007669"/>
    <property type="project" value="InterPro"/>
</dbReference>
<dbReference type="InParanoid" id="D8QEU0"/>
<comment type="cofactor">
    <cofactor evidence="1">
        <name>heme</name>
        <dbReference type="ChEBI" id="CHEBI:30413"/>
    </cofactor>
</comment>
<evidence type="ECO:0000256" key="7">
    <source>
        <dbReference type="ARBA" id="ARBA00023033"/>
    </source>
</evidence>
<keyword evidence="10" id="KW-1185">Reference proteome</keyword>
<keyword evidence="4" id="KW-0479">Metal-binding</keyword>
<dbReference type="RefSeq" id="XP_003029131.1">
    <property type="nucleotide sequence ID" value="XM_003029085.1"/>
</dbReference>
<dbReference type="Gene3D" id="1.10.630.10">
    <property type="entry name" value="Cytochrome P450"/>
    <property type="match status" value="2"/>
</dbReference>
<dbReference type="PANTHER" id="PTHR46300">
    <property type="entry name" value="P450, PUTATIVE (EUROFUNG)-RELATED-RELATED"/>
    <property type="match status" value="1"/>
</dbReference>
<dbReference type="InterPro" id="IPR050364">
    <property type="entry name" value="Cytochrome_P450_fung"/>
</dbReference>
<organism evidence="10">
    <name type="scientific">Schizophyllum commune (strain H4-8 / FGSC 9210)</name>
    <name type="common">Split gill fungus</name>
    <dbReference type="NCBI Taxonomy" id="578458"/>
    <lineage>
        <taxon>Eukaryota</taxon>
        <taxon>Fungi</taxon>
        <taxon>Dikarya</taxon>
        <taxon>Basidiomycota</taxon>
        <taxon>Agaricomycotina</taxon>
        <taxon>Agaricomycetes</taxon>
        <taxon>Agaricomycetidae</taxon>
        <taxon>Agaricales</taxon>
        <taxon>Schizophyllaceae</taxon>
        <taxon>Schizophyllum</taxon>
    </lineage>
</organism>
<dbReference type="Pfam" id="PF00067">
    <property type="entry name" value="p450"/>
    <property type="match status" value="1"/>
</dbReference>
<protein>
    <recommendedName>
        <fullName evidence="11">Cytochrome P450</fullName>
    </recommendedName>
</protein>
<name>D8QEU0_SCHCM</name>
<feature type="signal peptide" evidence="8">
    <location>
        <begin position="1"/>
        <end position="19"/>
    </location>
</feature>
<keyword evidence="3" id="KW-0349">Heme</keyword>
<dbReference type="KEGG" id="scm:SCHCO_02550531"/>
<evidence type="ECO:0000256" key="8">
    <source>
        <dbReference type="SAM" id="SignalP"/>
    </source>
</evidence>
<dbReference type="EMBL" id="GL377310">
    <property type="protein sequence ID" value="EFI94228.1"/>
    <property type="molecule type" value="Genomic_DNA"/>
</dbReference>
<feature type="non-terminal residue" evidence="9">
    <location>
        <position position="349"/>
    </location>
</feature>
<keyword evidence="5" id="KW-0560">Oxidoreductase</keyword>
<evidence type="ECO:0000256" key="6">
    <source>
        <dbReference type="ARBA" id="ARBA00023004"/>
    </source>
</evidence>
<dbReference type="GO" id="GO:0005506">
    <property type="term" value="F:iron ion binding"/>
    <property type="evidence" value="ECO:0007669"/>
    <property type="project" value="InterPro"/>
</dbReference>
<evidence type="ECO:0000256" key="1">
    <source>
        <dbReference type="ARBA" id="ARBA00001971"/>
    </source>
</evidence>
<sequence length="349" mass="39202">MTLAALSAMAATFACVACAIRRRHHRAPLPPGPKGWPVIGNLLDIPSNYEWDKYMQWARELHAAGTSVIILDSYEACCDLLAQRARYYSDRRPAFPMTIDLMGMEFSFALISYGEGWQEASYTRTCQSGSHIRRRARQRIARESMHGKAAIRAQVRAHLPPQLEHARRWRRRPGSRDGNPEKPSFVFCSLKQGGDDQATVVTILNFVLAVLDTPFMQCRSQRDLDALLGPLQGADGELGQLPVFDDEERLPCITALVRENSRSRPVLPMSISHAYNGVEPDIYKGYAVPCGSIVNPTSGPFRSMTHDEKAYPDPYAFKPKRYLDADGKLDPNVRPRDDHMATILSKNPF</sequence>
<dbReference type="eggNOG" id="KOG0156">
    <property type="taxonomic scope" value="Eukaryota"/>
</dbReference>
<comment type="similarity">
    <text evidence="2">Belongs to the cytochrome P450 family.</text>
</comment>
<evidence type="ECO:0000256" key="5">
    <source>
        <dbReference type="ARBA" id="ARBA00023002"/>
    </source>
</evidence>
<gene>
    <name evidence="9" type="ORF">SCHCODRAFT_112375</name>
</gene>
<dbReference type="VEuPathDB" id="FungiDB:SCHCODRAFT_02550531"/>
<keyword evidence="6" id="KW-0408">Iron</keyword>
<evidence type="ECO:0000256" key="2">
    <source>
        <dbReference type="ARBA" id="ARBA00010617"/>
    </source>
</evidence>
<evidence type="ECO:0000256" key="4">
    <source>
        <dbReference type="ARBA" id="ARBA00022723"/>
    </source>
</evidence>
<dbReference type="PANTHER" id="PTHR46300:SF7">
    <property type="entry name" value="P450, PUTATIVE (EUROFUNG)-RELATED"/>
    <property type="match status" value="1"/>
</dbReference>
<evidence type="ECO:0000256" key="3">
    <source>
        <dbReference type="ARBA" id="ARBA00022617"/>
    </source>
</evidence>
<dbReference type="GO" id="GO:0016705">
    <property type="term" value="F:oxidoreductase activity, acting on paired donors, with incorporation or reduction of molecular oxygen"/>
    <property type="evidence" value="ECO:0007669"/>
    <property type="project" value="InterPro"/>
</dbReference>
<dbReference type="InterPro" id="IPR001128">
    <property type="entry name" value="Cyt_P450"/>
</dbReference>
<dbReference type="GeneID" id="9590762"/>
<dbReference type="SUPFAM" id="SSF48264">
    <property type="entry name" value="Cytochrome P450"/>
    <property type="match status" value="1"/>
</dbReference>
<dbReference type="OrthoDB" id="1055148at2759"/>
<evidence type="ECO:0000313" key="10">
    <source>
        <dbReference type="Proteomes" id="UP000007431"/>
    </source>
</evidence>
<keyword evidence="8" id="KW-0732">Signal</keyword>
<evidence type="ECO:0000313" key="9">
    <source>
        <dbReference type="EMBL" id="EFI94228.1"/>
    </source>
</evidence>
<dbReference type="AlphaFoldDB" id="D8QEU0"/>
<feature type="chain" id="PRO_5003120785" description="Cytochrome P450" evidence="8">
    <location>
        <begin position="20"/>
        <end position="349"/>
    </location>
</feature>
<dbReference type="InterPro" id="IPR036396">
    <property type="entry name" value="Cyt_P450_sf"/>
</dbReference>
<dbReference type="GO" id="GO:0004497">
    <property type="term" value="F:monooxygenase activity"/>
    <property type="evidence" value="ECO:0007669"/>
    <property type="project" value="UniProtKB-KW"/>
</dbReference>
<dbReference type="HOGENOM" id="CLU_794909_0_0_1"/>
<keyword evidence="7" id="KW-0503">Monooxygenase</keyword>
<accession>D8QEU0</accession>